<name>A0A8A1MGD8_AJECA</name>
<dbReference type="VEuPathDB" id="FungiDB:I7I51_06516"/>
<protein>
    <submittedName>
        <fullName evidence="2">Uncharacterized protein</fullName>
    </submittedName>
</protein>
<dbReference type="Proteomes" id="UP000663671">
    <property type="component" value="Chromosome 3"/>
</dbReference>
<accession>A0A8A1MGD8</accession>
<evidence type="ECO:0000313" key="2">
    <source>
        <dbReference type="EMBL" id="QSS65668.1"/>
    </source>
</evidence>
<organism evidence="2 3">
    <name type="scientific">Ajellomyces capsulatus</name>
    <name type="common">Darling's disease fungus</name>
    <name type="synonym">Histoplasma capsulatum</name>
    <dbReference type="NCBI Taxonomy" id="5037"/>
    <lineage>
        <taxon>Eukaryota</taxon>
        <taxon>Fungi</taxon>
        <taxon>Dikarya</taxon>
        <taxon>Ascomycota</taxon>
        <taxon>Pezizomycotina</taxon>
        <taxon>Eurotiomycetes</taxon>
        <taxon>Eurotiomycetidae</taxon>
        <taxon>Onygenales</taxon>
        <taxon>Ajellomycetaceae</taxon>
        <taxon>Histoplasma</taxon>
    </lineage>
</organism>
<evidence type="ECO:0000313" key="3">
    <source>
        <dbReference type="Proteomes" id="UP000663671"/>
    </source>
</evidence>
<dbReference type="EMBL" id="CP069115">
    <property type="protein sequence ID" value="QSS65668.1"/>
    <property type="molecule type" value="Genomic_DNA"/>
</dbReference>
<feature type="region of interest" description="Disordered" evidence="1">
    <location>
        <begin position="26"/>
        <end position="54"/>
    </location>
</feature>
<dbReference type="OrthoDB" id="2663223at2759"/>
<gene>
    <name evidence="2" type="ORF">I7I51_06516</name>
</gene>
<sequence length="209" mass="23632">MYPTPGHPSAFQIWKVNQRLFKQSSKSLHLRSKPSLDPMLLSQSKSEARRMGKNENLSKKVDEALKHDDIKKKIDAVLTRAAASNTEMVEQALGSMVLLKGKREPTDQPIDQSSVTSDIAPVDRSIKRLNTSFENSPSSLRPYLRDSRIFDTGAERHMRNNRSTFLTFELAEEQAYTGDSTTRVEGYGTVWTYIINVGKQFKVILRNAA</sequence>
<dbReference type="AlphaFoldDB" id="A0A8A1MGD8"/>
<reference evidence="2" key="1">
    <citation type="submission" date="2021-01" db="EMBL/GenBank/DDBJ databases">
        <title>Chromosome-level genome assembly of a human fungal pathogen reveals clustering of transcriptionally co-regulated genes.</title>
        <authorList>
            <person name="Voorhies M."/>
            <person name="Cohen S."/>
            <person name="Shea T.P."/>
            <person name="Petrus S."/>
            <person name="Munoz J.F."/>
            <person name="Poplawski S."/>
            <person name="Goldman W.E."/>
            <person name="Michael T."/>
            <person name="Cuomo C.A."/>
            <person name="Sil A."/>
            <person name="Beyhan S."/>
        </authorList>
    </citation>
    <scope>NUCLEOTIDE SEQUENCE</scope>
    <source>
        <strain evidence="2">WU24</strain>
    </source>
</reference>
<proteinExistence type="predicted"/>
<evidence type="ECO:0000256" key="1">
    <source>
        <dbReference type="SAM" id="MobiDB-lite"/>
    </source>
</evidence>